<feature type="chain" id="PRO_5040267871" description="inorganic diphosphatase" evidence="7">
    <location>
        <begin position="20"/>
        <end position="337"/>
    </location>
</feature>
<dbReference type="GO" id="GO:0004427">
    <property type="term" value="F:inorganic diphosphate phosphatase activity"/>
    <property type="evidence" value="ECO:0007669"/>
    <property type="project" value="UniProtKB-EC"/>
</dbReference>
<dbReference type="Pfam" id="PF00719">
    <property type="entry name" value="Pyrophosphatase"/>
    <property type="match status" value="1"/>
</dbReference>
<dbReference type="OrthoDB" id="1608002at2759"/>
<evidence type="ECO:0000256" key="1">
    <source>
        <dbReference type="ARBA" id="ARBA00001946"/>
    </source>
</evidence>
<feature type="signal peptide" evidence="7">
    <location>
        <begin position="1"/>
        <end position="19"/>
    </location>
</feature>
<accession>A0A9P9EY41</accession>
<reference evidence="8" key="1">
    <citation type="journal article" date="2021" name="Nat. Commun.">
        <title>Genetic determinants of endophytism in the Arabidopsis root mycobiome.</title>
        <authorList>
            <person name="Mesny F."/>
            <person name="Miyauchi S."/>
            <person name="Thiergart T."/>
            <person name="Pickel B."/>
            <person name="Atanasova L."/>
            <person name="Karlsson M."/>
            <person name="Huettel B."/>
            <person name="Barry K.W."/>
            <person name="Haridas S."/>
            <person name="Chen C."/>
            <person name="Bauer D."/>
            <person name="Andreopoulos W."/>
            <person name="Pangilinan J."/>
            <person name="LaButti K."/>
            <person name="Riley R."/>
            <person name="Lipzen A."/>
            <person name="Clum A."/>
            <person name="Drula E."/>
            <person name="Henrissat B."/>
            <person name="Kohler A."/>
            <person name="Grigoriev I.V."/>
            <person name="Martin F.M."/>
            <person name="Hacquard S."/>
        </authorList>
    </citation>
    <scope>NUCLEOTIDE SEQUENCE</scope>
    <source>
        <strain evidence="8">MPI-CAGE-AT-0147</strain>
    </source>
</reference>
<sequence>MVAGSALLKLALLPALALSSAIVARDEESDFDYDSLDLREVGARNTLNWRIWLERDGKPVSFWHDIPLYPNRKDTRIVNFVVEIPRWTDGKIEISRNEPLNPILHASREGLPRFVESVWPHKSYPFHYGIIPQTWESPNFKHEFTKHPGGNGPIDLLDISETTAHTGQVKKVKILGGLALKDGRVANWKVIGIDVNDPLAGLVNHVFDLERYRPGLSDAFFHWLRYHEVPRGDFTLDVIDGKWQKEKFMAKTVKKSHDYWRELLRGQVNHHGVNYNHTNNPDLKESYVDSKDATEHFNIPKKSKVLFSAERPAIYDTWHYLDQNHDPIILSKKTSRS</sequence>
<comment type="similarity">
    <text evidence="2">Belongs to the PPase family.</text>
</comment>
<keyword evidence="9" id="KW-1185">Reference proteome</keyword>
<dbReference type="GO" id="GO:0006796">
    <property type="term" value="P:phosphate-containing compound metabolic process"/>
    <property type="evidence" value="ECO:0007669"/>
    <property type="project" value="InterPro"/>
</dbReference>
<proteinExistence type="inferred from homology"/>
<evidence type="ECO:0000313" key="8">
    <source>
        <dbReference type="EMBL" id="KAH7148364.1"/>
    </source>
</evidence>
<dbReference type="Gene3D" id="3.90.80.10">
    <property type="entry name" value="Inorganic pyrophosphatase"/>
    <property type="match status" value="1"/>
</dbReference>
<dbReference type="EMBL" id="JAGMUV010000007">
    <property type="protein sequence ID" value="KAH7148364.1"/>
    <property type="molecule type" value="Genomic_DNA"/>
</dbReference>
<dbReference type="EC" id="3.6.1.1" evidence="3"/>
<dbReference type="InterPro" id="IPR008162">
    <property type="entry name" value="Pyrophosphatase"/>
</dbReference>
<dbReference type="SUPFAM" id="SSF50324">
    <property type="entry name" value="Inorganic pyrophosphatase"/>
    <property type="match status" value="1"/>
</dbReference>
<keyword evidence="4" id="KW-0479">Metal-binding</keyword>
<dbReference type="GO" id="GO:0000287">
    <property type="term" value="F:magnesium ion binding"/>
    <property type="evidence" value="ECO:0007669"/>
    <property type="project" value="InterPro"/>
</dbReference>
<evidence type="ECO:0000256" key="6">
    <source>
        <dbReference type="ARBA" id="ARBA00022842"/>
    </source>
</evidence>
<dbReference type="AlphaFoldDB" id="A0A9P9EY41"/>
<comment type="cofactor">
    <cofactor evidence="1">
        <name>Mg(2+)</name>
        <dbReference type="ChEBI" id="CHEBI:18420"/>
    </cofactor>
</comment>
<dbReference type="GO" id="GO:0005737">
    <property type="term" value="C:cytoplasm"/>
    <property type="evidence" value="ECO:0007669"/>
    <property type="project" value="InterPro"/>
</dbReference>
<organism evidence="8 9">
    <name type="scientific">Dactylonectria macrodidyma</name>
    <dbReference type="NCBI Taxonomy" id="307937"/>
    <lineage>
        <taxon>Eukaryota</taxon>
        <taxon>Fungi</taxon>
        <taxon>Dikarya</taxon>
        <taxon>Ascomycota</taxon>
        <taxon>Pezizomycotina</taxon>
        <taxon>Sordariomycetes</taxon>
        <taxon>Hypocreomycetidae</taxon>
        <taxon>Hypocreales</taxon>
        <taxon>Nectriaceae</taxon>
        <taxon>Dactylonectria</taxon>
    </lineage>
</organism>
<keyword evidence="5" id="KW-0378">Hydrolase</keyword>
<evidence type="ECO:0000256" key="2">
    <source>
        <dbReference type="ARBA" id="ARBA00006220"/>
    </source>
</evidence>
<evidence type="ECO:0000256" key="5">
    <source>
        <dbReference type="ARBA" id="ARBA00022801"/>
    </source>
</evidence>
<name>A0A9P9EY41_9HYPO</name>
<evidence type="ECO:0000313" key="9">
    <source>
        <dbReference type="Proteomes" id="UP000738349"/>
    </source>
</evidence>
<keyword evidence="6" id="KW-0460">Magnesium</keyword>
<dbReference type="PANTHER" id="PTHR10286">
    <property type="entry name" value="INORGANIC PYROPHOSPHATASE"/>
    <property type="match status" value="1"/>
</dbReference>
<dbReference type="Proteomes" id="UP000738349">
    <property type="component" value="Unassembled WGS sequence"/>
</dbReference>
<gene>
    <name evidence="8" type="ORF">EDB81DRAFT_932727</name>
</gene>
<comment type="caution">
    <text evidence="8">The sequence shown here is derived from an EMBL/GenBank/DDBJ whole genome shotgun (WGS) entry which is preliminary data.</text>
</comment>
<evidence type="ECO:0000256" key="7">
    <source>
        <dbReference type="SAM" id="SignalP"/>
    </source>
</evidence>
<evidence type="ECO:0000256" key="3">
    <source>
        <dbReference type="ARBA" id="ARBA00012146"/>
    </source>
</evidence>
<keyword evidence="7" id="KW-0732">Signal</keyword>
<protein>
    <recommendedName>
        <fullName evidence="3">inorganic diphosphatase</fullName>
        <ecNumber evidence="3">3.6.1.1</ecNumber>
    </recommendedName>
</protein>
<dbReference type="InterPro" id="IPR036649">
    <property type="entry name" value="Pyrophosphatase_sf"/>
</dbReference>
<evidence type="ECO:0000256" key="4">
    <source>
        <dbReference type="ARBA" id="ARBA00022723"/>
    </source>
</evidence>